<accession>A0A5B8JAG1</accession>
<dbReference type="Proteomes" id="UP000320580">
    <property type="component" value="Chromosome"/>
</dbReference>
<dbReference type="InterPro" id="IPR034660">
    <property type="entry name" value="DinB/YfiT-like"/>
</dbReference>
<proteinExistence type="predicted"/>
<dbReference type="OrthoDB" id="5022306at2"/>
<name>A0A5B8JAG1_9ACTN</name>
<gene>
    <name evidence="2" type="ORF">FQU76_19820</name>
</gene>
<reference evidence="2 3" key="1">
    <citation type="submission" date="2019-07" db="EMBL/GenBank/DDBJ databases">
        <authorList>
            <person name="Zhu P."/>
        </authorList>
    </citation>
    <scope>NUCLEOTIDE SEQUENCE [LARGE SCALE GENOMIC DNA]</scope>
    <source>
        <strain evidence="2 3">SSL-25</strain>
    </source>
</reference>
<evidence type="ECO:0000313" key="3">
    <source>
        <dbReference type="Proteomes" id="UP000320580"/>
    </source>
</evidence>
<dbReference type="SUPFAM" id="SSF109854">
    <property type="entry name" value="DinB/YfiT-like putative metalloenzymes"/>
    <property type="match status" value="1"/>
</dbReference>
<organism evidence="2 3">
    <name type="scientific">Streptomyces qinzhouensis</name>
    <dbReference type="NCBI Taxonomy" id="2599401"/>
    <lineage>
        <taxon>Bacteria</taxon>
        <taxon>Bacillati</taxon>
        <taxon>Actinomycetota</taxon>
        <taxon>Actinomycetes</taxon>
        <taxon>Kitasatosporales</taxon>
        <taxon>Streptomycetaceae</taxon>
        <taxon>Streptomyces</taxon>
    </lineage>
</organism>
<dbReference type="Pfam" id="PF12867">
    <property type="entry name" value="DinB_2"/>
    <property type="match status" value="1"/>
</dbReference>
<dbReference type="RefSeq" id="WP_146481682.1">
    <property type="nucleotide sequence ID" value="NZ_CP042266.1"/>
</dbReference>
<evidence type="ECO:0000313" key="2">
    <source>
        <dbReference type="EMBL" id="QDY78367.1"/>
    </source>
</evidence>
<dbReference type="AlphaFoldDB" id="A0A5B8JAG1"/>
<feature type="domain" description="DinB-like" evidence="1">
    <location>
        <begin position="18"/>
        <end position="172"/>
    </location>
</feature>
<sequence>MTTDAPAPSARSALLAGQLDLVWALFEHHLPGLDFDDHLWEPAPGAWTVRPDGAGRWVPDWQMPEPDPVPTTSIGWLTWHIDYWWTVTHRHCFGDGAPAREEIFWPGSAGAAAARLRGLKDEWRAELVKRTDDELDATERTAGLPLFGDTVLTLAETASWVNFELAKNVSEIGLTVRLRRART</sequence>
<dbReference type="EMBL" id="CP042266">
    <property type="protein sequence ID" value="QDY78367.1"/>
    <property type="molecule type" value="Genomic_DNA"/>
</dbReference>
<evidence type="ECO:0000259" key="1">
    <source>
        <dbReference type="Pfam" id="PF12867"/>
    </source>
</evidence>
<keyword evidence="3" id="KW-1185">Reference proteome</keyword>
<dbReference type="InterPro" id="IPR024775">
    <property type="entry name" value="DinB-like"/>
</dbReference>
<protein>
    <submittedName>
        <fullName evidence="2">DinB family protein</fullName>
    </submittedName>
</protein>
<dbReference type="KEGG" id="sqz:FQU76_19820"/>